<dbReference type="GO" id="GO:0016020">
    <property type="term" value="C:membrane"/>
    <property type="evidence" value="ECO:0007669"/>
    <property type="project" value="UniProtKB-SubCell"/>
</dbReference>
<keyword evidence="3 6" id="KW-0812">Transmembrane</keyword>
<evidence type="ECO:0000256" key="6">
    <source>
        <dbReference type="SAM" id="Phobius"/>
    </source>
</evidence>
<proteinExistence type="predicted"/>
<comment type="function">
    <text evidence="1">Exerts its effect at some terminal stage of cytochrome c oxidase synthesis, probably by being involved in the insertion of the copper B into subunit I.</text>
</comment>
<evidence type="ECO:0000313" key="7">
    <source>
        <dbReference type="EMBL" id="VAX01612.1"/>
    </source>
</evidence>
<dbReference type="PIRSF" id="PIRSF005413">
    <property type="entry name" value="COX11"/>
    <property type="match status" value="1"/>
</dbReference>
<comment type="subcellular location">
    <subcellularLocation>
        <location evidence="2">Membrane</location>
        <topology evidence="2">Single-pass membrane protein</topology>
    </subcellularLocation>
</comment>
<evidence type="ECO:0000256" key="2">
    <source>
        <dbReference type="ARBA" id="ARBA00004167"/>
    </source>
</evidence>
<dbReference type="Gene3D" id="2.60.370.10">
    <property type="entry name" value="Ctag/Cox11"/>
    <property type="match status" value="1"/>
</dbReference>
<evidence type="ECO:0000256" key="4">
    <source>
        <dbReference type="ARBA" id="ARBA00022989"/>
    </source>
</evidence>
<protein>
    <submittedName>
        <fullName evidence="7">Cytochrome oxidase biogenesis protein Cox11-CtaG, copper delivery to Cox1</fullName>
    </submittedName>
</protein>
<evidence type="ECO:0000256" key="3">
    <source>
        <dbReference type="ARBA" id="ARBA00022692"/>
    </source>
</evidence>
<keyword evidence="4 6" id="KW-1133">Transmembrane helix</keyword>
<feature type="transmembrane region" description="Helical" evidence="6">
    <location>
        <begin position="7"/>
        <end position="27"/>
    </location>
</feature>
<keyword evidence="5 6" id="KW-0472">Membrane</keyword>
<reference evidence="7" key="1">
    <citation type="submission" date="2018-06" db="EMBL/GenBank/DDBJ databases">
        <authorList>
            <person name="Zhirakovskaya E."/>
        </authorList>
    </citation>
    <scope>NUCLEOTIDE SEQUENCE</scope>
</reference>
<dbReference type="InterPro" id="IPR023471">
    <property type="entry name" value="CtaG/Cox11_dom_sf"/>
</dbReference>
<dbReference type="Pfam" id="PF04442">
    <property type="entry name" value="CtaG_Cox11"/>
    <property type="match status" value="1"/>
</dbReference>
<organism evidence="7">
    <name type="scientific">hydrothermal vent metagenome</name>
    <dbReference type="NCBI Taxonomy" id="652676"/>
    <lineage>
        <taxon>unclassified sequences</taxon>
        <taxon>metagenomes</taxon>
        <taxon>ecological metagenomes</taxon>
    </lineage>
</organism>
<dbReference type="InterPro" id="IPR007533">
    <property type="entry name" value="Cyt_c_oxidase_assmbl_CtaG"/>
</dbReference>
<accession>A0A3B1ACA6</accession>
<gene>
    <name evidence="7" type="ORF">MNBD_GAMMA22-2029</name>
</gene>
<dbReference type="GO" id="GO:0005507">
    <property type="term" value="F:copper ion binding"/>
    <property type="evidence" value="ECO:0007669"/>
    <property type="project" value="InterPro"/>
</dbReference>
<sequence>MHQKTISVLGLVVIGMFAFGFAMVPLYNVICDAFGLNGKFTEIESGDYDVIAAKKKVDEIIKQIDTSRDIKIEFLASVNKKLPWDFYPLKKQVVLHPGEIGEIKFYAKNNSKQDITGQAVPSLVPGLAVKYFTKMECFCFTQQTLKAGEEVEMLLKFVVNPKLPKRYTTLSLAYTFFDTNVNGKNVAPTQSNLKKNNIQQQQNIAQITFK</sequence>
<dbReference type="NCBIfam" id="NF003465">
    <property type="entry name" value="PRK05089.1"/>
    <property type="match status" value="1"/>
</dbReference>
<name>A0A3B1ACA6_9ZZZZ</name>
<dbReference type="EMBL" id="UOFS01000049">
    <property type="protein sequence ID" value="VAX01612.1"/>
    <property type="molecule type" value="Genomic_DNA"/>
</dbReference>
<dbReference type="PANTHER" id="PTHR21320:SF3">
    <property type="entry name" value="CYTOCHROME C OXIDASE ASSEMBLY PROTEIN COX11, MITOCHONDRIAL-RELATED"/>
    <property type="match status" value="1"/>
</dbReference>
<dbReference type="AlphaFoldDB" id="A0A3B1ACA6"/>
<evidence type="ECO:0000256" key="1">
    <source>
        <dbReference type="ARBA" id="ARBA00004007"/>
    </source>
</evidence>
<evidence type="ECO:0000256" key="5">
    <source>
        <dbReference type="ARBA" id="ARBA00023136"/>
    </source>
</evidence>
<dbReference type="PANTHER" id="PTHR21320">
    <property type="entry name" value="CYTOCHROME C OXIDASE ASSEMBLY PROTEIN COX11-RELATED"/>
    <property type="match status" value="1"/>
</dbReference>
<dbReference type="SUPFAM" id="SSF110111">
    <property type="entry name" value="Ctag/Cox11"/>
    <property type="match status" value="1"/>
</dbReference>